<feature type="coiled-coil region" evidence="1">
    <location>
        <begin position="1804"/>
        <end position="1968"/>
    </location>
</feature>
<feature type="coiled-coil region" evidence="1">
    <location>
        <begin position="1694"/>
        <end position="1760"/>
    </location>
</feature>
<accession>A0A9D4YYS0</accession>
<feature type="compositionally biased region" description="Acidic residues" evidence="2">
    <location>
        <begin position="376"/>
        <end position="389"/>
    </location>
</feature>
<evidence type="ECO:0000313" key="3">
    <source>
        <dbReference type="EMBL" id="KAI3433892.1"/>
    </source>
</evidence>
<feature type="region of interest" description="Disordered" evidence="2">
    <location>
        <begin position="784"/>
        <end position="880"/>
    </location>
</feature>
<protein>
    <submittedName>
        <fullName evidence="3">Uncharacterized protein</fullName>
    </submittedName>
</protein>
<feature type="region of interest" description="Disordered" evidence="2">
    <location>
        <begin position="1336"/>
        <end position="1386"/>
    </location>
</feature>
<feature type="region of interest" description="Disordered" evidence="2">
    <location>
        <begin position="1471"/>
        <end position="1531"/>
    </location>
</feature>
<sequence length="1983" mass="200056">MQNRENEGDGFVSAADFFRQQSLPTALGAKGGADAGHRKPPRESLLVVARNSQVKSKIRALDSSGGTASEGGIPAFGRTAAAAGLPLARTGGPAGRAHLGSSLPPRATAKPALGAIAEETASQGLRAAAAPVRRHAAVVSTAGAPARRHAALLDCAALPSVQLPSPATKQRVAEKQHEARFPSIVFAVQQPTPPTRAPLPGGQAVLPLLPDLQLPAFADQRQPQHPHPLPGVLAPVLRASLSPPAAPLRQVQQQQQQPQQRTQQQGAQQPQADAQQQRQHAAVHQALAAVLAAEAAASVAAGGESEDEDRFMDADSGPGSGVPSNENSAVWADARDGPPGSSASRCVLEGGGDDGDAASVASDASTVVPDHYGAEADAEEGEEEGEEEAGGQHGEAQQAPLTKVRQGWPPPAAQLELAEHAPLQTAASPAPPSAPQPQLCDSPVFGSEAEASSQLGGRAAALGGSAASEVFQSATSQLAALGGSLDGPLFGSLPARRSSLSPAVSGSSRRSSLHVAATPPAGAPQLTESSAASGPSVTLRGGMADTAASALTAQVADGMDASQQPQQQHPPLVLASQLQPLTTLATAVVSPPVAPVPAAEASAEGGSGLAAAAENSRVSLGGSSATPSAAPSLGIEFSEASLRYSVDLMLASSPSSHSPLDPSVMEAATGGEASRWQQTPPADGMAVAPAAEQAAWGISAIGDAAQAGGAAAARRSSLTAEQQAAELDAERRASLPDPAAGGSPAAASPLPSGTPAARLAVGQAGSPALATPYAATEYDGEDVVMQDWDCSSPAPTTGRRPPPGSSRFLAETLAAASPPPSAGRATSQQDAPAAQQQQQREQGPVPGPCLAAEAEEVEQAEAAVELQSAAGGKQQAEEQQQGLLAGHPFPAAQHGAAVQLEAQTGSEPQLVQQQQQQQAAGHAEQQAAPAAVQAAQAVSPPAVAQEAARGGPAEAQAPGSGDSRGLLPALPSHHAAARRGRSSRLSMPAGWQAGGAVARGAKASRLSLPSGVAAGGGGEVPPSGDAQQRLPAAAAAGLPYPAAERGDVGSAAGPEAAAAGLAVEEQPCQAAGEAQQAQRARQVQFTASQDAAVGGEGSPFSLRSRLPADDSAQQQDSGSAAADAEAATAQEEAVVQAAGEMPAAAAFSAEEPAAAAEGAVEVQSAAGEEAREEVPTASAASEDLQAAAGAEQSAAACVEPWAAAAGVAVAALDSSAVAAQPAAAEADLAAAAAGCEQAAAQEEQVPAYQLMGLEQLEAASQAAVPAVPASESGGQEGIDAPASAACDAKPELADSPAALSSDAALSRRSRLGSGYSRLSPAASDPLDDASAFASRPRLSMSPAYSSGSGARTTVALTPPATALPPGDSSTPAIGSAATPSGGGIRGESVWQSVEASSLATGSLAAEQGGSQNSAAAQQQQQEEAEQEQETAHAAAVQQGASSSRRDSWSTNPLAGAAGLTPTAAAGVRRLTHSPAPSGLSAGAMSNNPMFAGTPGHPTPPSVNLRSVGGRASFGATPQSASSGGSTPASVGRQLAEKMHQVAEQLQKPAAPQGLATLATPGGAARLAAGVAATPATGRFQFAADVEAMIQALDTRTPGTALGQQAALARATAVATTVQRAWPGREPRFSFAAGPATLLDLERFDADGDVGGQAGLALQLRQQLVGDTPAAAAGAASRSGRRLSTGPDAATPAEVRALREEVASLRTQLEESNAQREEAAGLLGGYQGSIRQLQDQHSVLVVRLQGELAAVKAERDDLRREHGETDSQFRTLYSDKYLPLKSEAAGLRQDVAALQKRAVSEELRAHKAASEVAAARDELAVAQQQAAGYQSALAEREAEVVAAREAQQRAQQQLAQEQRRAEKALAARDAELEDLRSKHSGLTRQYDEAVHRINLAKQARERAQLEAQRKEEEVVALEVRLKQVEGALTDYKAENRKFFDMKERYKSIIAGLEKEVQAKEEDKSQLLGMCNDLMTRLEREGLSA</sequence>
<feature type="compositionally biased region" description="Low complexity" evidence="2">
    <location>
        <begin position="907"/>
        <end position="948"/>
    </location>
</feature>
<feature type="compositionally biased region" description="Low complexity" evidence="2">
    <location>
        <begin position="496"/>
        <end position="510"/>
    </location>
</feature>
<feature type="region of interest" description="Disordered" evidence="2">
    <location>
        <begin position="300"/>
        <end position="541"/>
    </location>
</feature>
<evidence type="ECO:0000256" key="1">
    <source>
        <dbReference type="SAM" id="Coils"/>
    </source>
</evidence>
<feature type="region of interest" description="Disordered" evidence="2">
    <location>
        <begin position="245"/>
        <end position="280"/>
    </location>
</feature>
<dbReference type="GO" id="GO:0005794">
    <property type="term" value="C:Golgi apparatus"/>
    <property type="evidence" value="ECO:0007669"/>
    <property type="project" value="InterPro"/>
</dbReference>
<keyword evidence="1" id="KW-0175">Coiled coil</keyword>
<dbReference type="PANTHER" id="PTHR18887">
    <property type="entry name" value="GOLGI-ASSOCIATED PROTEIN GCP360-RELATED"/>
    <property type="match status" value="1"/>
</dbReference>
<feature type="compositionally biased region" description="Low complexity" evidence="2">
    <location>
        <begin position="247"/>
        <end position="280"/>
    </location>
</feature>
<feature type="region of interest" description="Disordered" evidence="2">
    <location>
        <begin position="717"/>
        <end position="759"/>
    </location>
</feature>
<feature type="region of interest" description="Disordered" evidence="2">
    <location>
        <begin position="652"/>
        <end position="682"/>
    </location>
</feature>
<feature type="compositionally biased region" description="Low complexity" evidence="2">
    <location>
        <begin position="451"/>
        <end position="468"/>
    </location>
</feature>
<comment type="caution">
    <text evidence="3">The sequence shown here is derived from an EMBL/GenBank/DDBJ whole genome shotgun (WGS) entry which is preliminary data.</text>
</comment>
<feature type="region of interest" description="Disordered" evidence="2">
    <location>
        <begin position="903"/>
        <end position="988"/>
    </location>
</feature>
<dbReference type="PANTHER" id="PTHR18887:SF5">
    <property type="entry name" value="GOLGIN SUBFAMILY B MEMBER 1-LIKE"/>
    <property type="match status" value="1"/>
</dbReference>
<evidence type="ECO:0000256" key="2">
    <source>
        <dbReference type="SAM" id="MobiDB-lite"/>
    </source>
</evidence>
<feature type="compositionally biased region" description="Low complexity" evidence="2">
    <location>
        <begin position="860"/>
        <end position="880"/>
    </location>
</feature>
<reference evidence="3" key="2">
    <citation type="submission" date="2020-11" db="EMBL/GenBank/DDBJ databases">
        <authorList>
            <person name="Cecchin M."/>
            <person name="Marcolungo L."/>
            <person name="Rossato M."/>
            <person name="Girolomoni L."/>
            <person name="Cosentino E."/>
            <person name="Cuine S."/>
            <person name="Li-Beisson Y."/>
            <person name="Delledonne M."/>
            <person name="Ballottari M."/>
        </authorList>
    </citation>
    <scope>NUCLEOTIDE SEQUENCE</scope>
    <source>
        <strain evidence="3">211/11P</strain>
        <tissue evidence="3">Whole cell</tissue>
    </source>
</reference>
<proteinExistence type="predicted"/>
<dbReference type="InterPro" id="IPR026202">
    <property type="entry name" value="GOLGB1"/>
</dbReference>
<feature type="compositionally biased region" description="Polar residues" evidence="2">
    <location>
        <begin position="1515"/>
        <end position="1528"/>
    </location>
</feature>
<feature type="compositionally biased region" description="Low complexity" evidence="2">
    <location>
        <begin position="825"/>
        <end position="842"/>
    </location>
</feature>
<gene>
    <name evidence="3" type="ORF">D9Q98_003694</name>
</gene>
<dbReference type="OrthoDB" id="515878at2759"/>
<name>A0A9D4YYS0_CHLVU</name>
<feature type="compositionally biased region" description="Low complexity" evidence="2">
    <location>
        <begin position="1350"/>
        <end position="1365"/>
    </location>
</feature>
<feature type="compositionally biased region" description="Low complexity" evidence="2">
    <location>
        <begin position="357"/>
        <end position="368"/>
    </location>
</feature>
<feature type="region of interest" description="Disordered" evidence="2">
    <location>
        <begin position="1158"/>
        <end position="1185"/>
    </location>
</feature>
<organism evidence="3 4">
    <name type="scientific">Chlorella vulgaris</name>
    <name type="common">Green alga</name>
    <dbReference type="NCBI Taxonomy" id="3077"/>
    <lineage>
        <taxon>Eukaryota</taxon>
        <taxon>Viridiplantae</taxon>
        <taxon>Chlorophyta</taxon>
        <taxon>core chlorophytes</taxon>
        <taxon>Trebouxiophyceae</taxon>
        <taxon>Chlorellales</taxon>
        <taxon>Chlorellaceae</taxon>
        <taxon>Chlorella clade</taxon>
        <taxon>Chlorella</taxon>
    </lineage>
</organism>
<feature type="compositionally biased region" description="Low complexity" evidence="2">
    <location>
        <begin position="652"/>
        <end position="663"/>
    </location>
</feature>
<feature type="region of interest" description="Disordered" evidence="2">
    <location>
        <begin position="1267"/>
        <end position="1289"/>
    </location>
</feature>
<dbReference type="EMBL" id="SIDB01000004">
    <property type="protein sequence ID" value="KAI3433892.1"/>
    <property type="molecule type" value="Genomic_DNA"/>
</dbReference>
<reference evidence="3" key="1">
    <citation type="journal article" date="2019" name="Plant J.">
        <title>Chlorella vulgaris genome assembly and annotation reveals the molecular basis for metabolic acclimation to high light conditions.</title>
        <authorList>
            <person name="Cecchin M."/>
            <person name="Marcolungo L."/>
            <person name="Rossato M."/>
            <person name="Girolomoni L."/>
            <person name="Cosentino E."/>
            <person name="Cuine S."/>
            <person name="Li-Beisson Y."/>
            <person name="Delledonne M."/>
            <person name="Ballottari M."/>
        </authorList>
    </citation>
    <scope>NUCLEOTIDE SEQUENCE</scope>
    <source>
        <strain evidence="3">211/11P</strain>
    </source>
</reference>
<feature type="compositionally biased region" description="Low complexity" evidence="2">
    <location>
        <begin position="1404"/>
        <end position="1421"/>
    </location>
</feature>
<feature type="compositionally biased region" description="Low complexity" evidence="2">
    <location>
        <begin position="735"/>
        <end position="757"/>
    </location>
</feature>
<evidence type="ECO:0000313" key="4">
    <source>
        <dbReference type="Proteomes" id="UP001055712"/>
    </source>
</evidence>
<feature type="compositionally biased region" description="Low complexity" evidence="2">
    <location>
        <begin position="1109"/>
        <end position="1135"/>
    </location>
</feature>
<feature type="compositionally biased region" description="Polar residues" evidence="2">
    <location>
        <begin position="526"/>
        <end position="536"/>
    </location>
</feature>
<feature type="region of interest" description="Disordered" evidence="2">
    <location>
        <begin position="1670"/>
        <end position="1691"/>
    </location>
</feature>
<feature type="region of interest" description="Disordered" evidence="2">
    <location>
        <begin position="23"/>
        <end position="43"/>
    </location>
</feature>
<feature type="compositionally biased region" description="Low complexity" evidence="2">
    <location>
        <begin position="1158"/>
        <end position="1167"/>
    </location>
</feature>
<feature type="region of interest" description="Disordered" evidence="2">
    <location>
        <begin position="1400"/>
        <end position="1457"/>
    </location>
</feature>
<keyword evidence="4" id="KW-1185">Reference proteome</keyword>
<dbReference type="Proteomes" id="UP001055712">
    <property type="component" value="Unassembled WGS sequence"/>
</dbReference>
<feature type="region of interest" description="Disordered" evidence="2">
    <location>
        <begin position="1088"/>
        <end position="1135"/>
    </location>
</feature>